<name>A0AAD5R158_PARTN</name>
<reference evidence="1" key="1">
    <citation type="submission" date="2021-06" db="EMBL/GenBank/DDBJ databases">
        <title>Parelaphostrongylus tenuis whole genome reference sequence.</title>
        <authorList>
            <person name="Garwood T.J."/>
            <person name="Larsen P.A."/>
            <person name="Fountain-Jones N.M."/>
            <person name="Garbe J.R."/>
            <person name="Macchietto M.G."/>
            <person name="Kania S.A."/>
            <person name="Gerhold R.W."/>
            <person name="Richards J.E."/>
            <person name="Wolf T.M."/>
        </authorList>
    </citation>
    <scope>NUCLEOTIDE SEQUENCE</scope>
    <source>
        <strain evidence="1">MNPRO001-30</strain>
        <tissue evidence="1">Meninges</tissue>
    </source>
</reference>
<dbReference type="AlphaFoldDB" id="A0AAD5R158"/>
<keyword evidence="2" id="KW-1185">Reference proteome</keyword>
<gene>
    <name evidence="1" type="ORF">KIN20_028693</name>
</gene>
<sequence>MARRRKTKMKRSMLCWKFLGEEQLGTDAYLEVSSERFSSQAGQIMFDKRRPSSSHTQVITSFSSSNHSLLPIADVVVCLIRFIRLVSPPPPSVPSVTSCRRCVS</sequence>
<dbReference type="EMBL" id="JAHQIW010005990">
    <property type="protein sequence ID" value="KAJ1367720.1"/>
    <property type="molecule type" value="Genomic_DNA"/>
</dbReference>
<comment type="caution">
    <text evidence="1">The sequence shown here is derived from an EMBL/GenBank/DDBJ whole genome shotgun (WGS) entry which is preliminary data.</text>
</comment>
<evidence type="ECO:0000313" key="1">
    <source>
        <dbReference type="EMBL" id="KAJ1367720.1"/>
    </source>
</evidence>
<evidence type="ECO:0000313" key="2">
    <source>
        <dbReference type="Proteomes" id="UP001196413"/>
    </source>
</evidence>
<protein>
    <submittedName>
        <fullName evidence="1">Uncharacterized protein</fullName>
    </submittedName>
</protein>
<accession>A0AAD5R158</accession>
<organism evidence="1 2">
    <name type="scientific">Parelaphostrongylus tenuis</name>
    <name type="common">Meningeal worm</name>
    <dbReference type="NCBI Taxonomy" id="148309"/>
    <lineage>
        <taxon>Eukaryota</taxon>
        <taxon>Metazoa</taxon>
        <taxon>Ecdysozoa</taxon>
        <taxon>Nematoda</taxon>
        <taxon>Chromadorea</taxon>
        <taxon>Rhabditida</taxon>
        <taxon>Rhabditina</taxon>
        <taxon>Rhabditomorpha</taxon>
        <taxon>Strongyloidea</taxon>
        <taxon>Metastrongylidae</taxon>
        <taxon>Parelaphostrongylus</taxon>
    </lineage>
</organism>
<dbReference type="Proteomes" id="UP001196413">
    <property type="component" value="Unassembled WGS sequence"/>
</dbReference>
<proteinExistence type="predicted"/>